<dbReference type="AlphaFoldDB" id="A0A8B7PHK9"/>
<dbReference type="RefSeq" id="XP_018025480.1">
    <property type="nucleotide sequence ID" value="XM_018169991.2"/>
</dbReference>
<evidence type="ECO:0000313" key="2">
    <source>
        <dbReference type="Proteomes" id="UP000694843"/>
    </source>
</evidence>
<feature type="region of interest" description="Disordered" evidence="1">
    <location>
        <begin position="239"/>
        <end position="260"/>
    </location>
</feature>
<evidence type="ECO:0000313" key="3">
    <source>
        <dbReference type="RefSeq" id="XP_018025480.1"/>
    </source>
</evidence>
<protein>
    <submittedName>
        <fullName evidence="3">SH3 domain-containing protein C23A1.17-like isoform X2</fullName>
    </submittedName>
</protein>
<gene>
    <name evidence="3" type="primary">LOC108681032</name>
</gene>
<dbReference type="Proteomes" id="UP000694843">
    <property type="component" value="Unplaced"/>
</dbReference>
<dbReference type="GeneID" id="108681032"/>
<reference evidence="3" key="1">
    <citation type="submission" date="2025-08" db="UniProtKB">
        <authorList>
            <consortium name="RefSeq"/>
        </authorList>
    </citation>
    <scope>IDENTIFICATION</scope>
    <source>
        <tissue evidence="3">Whole organism</tissue>
    </source>
</reference>
<organism evidence="2 3">
    <name type="scientific">Hyalella azteca</name>
    <name type="common">Amphipod</name>
    <dbReference type="NCBI Taxonomy" id="294128"/>
    <lineage>
        <taxon>Eukaryota</taxon>
        <taxon>Metazoa</taxon>
        <taxon>Ecdysozoa</taxon>
        <taxon>Arthropoda</taxon>
        <taxon>Crustacea</taxon>
        <taxon>Multicrustacea</taxon>
        <taxon>Malacostraca</taxon>
        <taxon>Eumalacostraca</taxon>
        <taxon>Peracarida</taxon>
        <taxon>Amphipoda</taxon>
        <taxon>Senticaudata</taxon>
        <taxon>Talitrida</taxon>
        <taxon>Talitroidea</taxon>
        <taxon>Hyalellidae</taxon>
        <taxon>Hyalella</taxon>
    </lineage>
</organism>
<keyword evidence="2" id="KW-1185">Reference proteome</keyword>
<feature type="region of interest" description="Disordered" evidence="1">
    <location>
        <begin position="344"/>
        <end position="376"/>
    </location>
</feature>
<feature type="compositionally biased region" description="Low complexity" evidence="1">
    <location>
        <begin position="239"/>
        <end position="248"/>
    </location>
</feature>
<evidence type="ECO:0000256" key="1">
    <source>
        <dbReference type="SAM" id="MobiDB-lite"/>
    </source>
</evidence>
<sequence length="449" mass="45737">MTSSPSAQLPDYWSTPETLSAIHPASLQLTPHSPTHIKPTVYPTSIQASTSMGTTPQFEMTYLTSTVLLVTQTTPYEDILHTARTKSSITSLSGKQTSVSVSAVVSSPLRSVYSSSAVLHSLVLSDFETLNKPTWKLTSLLSKTSAMSSLKSSLLVSEVPKSLNSNAMSRVVVTPYPNTRVATMAILTSASMAVSSINGSISKADVNKANHSTEISTEPHVLISSMQFMSPPTHSFPAPSVAATSVPAPSVPAPSVPAPSVPAPSVPAPSVPAPSVPTHFVPAPSVAATSVPTHFVPTLSVSAPSVPSLFVSVSSVPAPSVSVPSVPAPSVSIPSVPAPSVPAPSVPAPSVSVPSAPAPSVSVPSAPAPSVPAPSVSVPSVPASSVSVPSVLAPSVSISSVPTPAVLALSKTATRVHDISSSAQFTGRPRVHVSSDRIMSAPSRSRVNR</sequence>
<feature type="compositionally biased region" description="Low complexity" evidence="1">
    <location>
        <begin position="348"/>
        <end position="365"/>
    </location>
</feature>
<name>A0A8B7PHK9_HYAAZ</name>
<feature type="region of interest" description="Disordered" evidence="1">
    <location>
        <begin position="427"/>
        <end position="449"/>
    </location>
</feature>
<feature type="compositionally biased region" description="Pro residues" evidence="1">
    <location>
        <begin position="249"/>
        <end position="260"/>
    </location>
</feature>
<proteinExistence type="predicted"/>
<accession>A0A8B7PHK9</accession>